<dbReference type="PANTHER" id="PTHR22893:SF91">
    <property type="entry name" value="NADPH DEHYDROGENASE 2-RELATED"/>
    <property type="match status" value="1"/>
</dbReference>
<dbReference type="RefSeq" id="WP_377242912.1">
    <property type="nucleotide sequence ID" value="NZ_JBHLXP010000001.1"/>
</dbReference>
<dbReference type="EMBL" id="JBHLXP010000001">
    <property type="protein sequence ID" value="MFC0048589.1"/>
    <property type="molecule type" value="Genomic_DNA"/>
</dbReference>
<evidence type="ECO:0000313" key="3">
    <source>
        <dbReference type="Proteomes" id="UP001589813"/>
    </source>
</evidence>
<gene>
    <name evidence="2" type="ORF">ACFFJP_09845</name>
</gene>
<dbReference type="Proteomes" id="UP001589813">
    <property type="component" value="Unassembled WGS sequence"/>
</dbReference>
<evidence type="ECO:0000313" key="2">
    <source>
        <dbReference type="EMBL" id="MFC0048589.1"/>
    </source>
</evidence>
<name>A0ABV6BCJ6_9GAMM</name>
<reference evidence="2 3" key="1">
    <citation type="submission" date="2024-09" db="EMBL/GenBank/DDBJ databases">
        <authorList>
            <person name="Sun Q."/>
            <person name="Mori K."/>
        </authorList>
    </citation>
    <scope>NUCLEOTIDE SEQUENCE [LARGE SCALE GENOMIC DNA]</scope>
    <source>
        <strain evidence="2 3">KCTC 23315</strain>
    </source>
</reference>
<dbReference type="InterPro" id="IPR045247">
    <property type="entry name" value="Oye-like"/>
</dbReference>
<proteinExistence type="predicted"/>
<dbReference type="Gene3D" id="3.20.20.70">
    <property type="entry name" value="Aldolase class I"/>
    <property type="match status" value="1"/>
</dbReference>
<accession>A0ABV6BCJ6</accession>
<protein>
    <submittedName>
        <fullName evidence="2">Alkene reductase</fullName>
    </submittedName>
</protein>
<organism evidence="2 3">
    <name type="scientific">Rheinheimera tilapiae</name>
    <dbReference type="NCBI Taxonomy" id="875043"/>
    <lineage>
        <taxon>Bacteria</taxon>
        <taxon>Pseudomonadati</taxon>
        <taxon>Pseudomonadota</taxon>
        <taxon>Gammaproteobacteria</taxon>
        <taxon>Chromatiales</taxon>
        <taxon>Chromatiaceae</taxon>
        <taxon>Rheinheimera</taxon>
    </lineage>
</organism>
<keyword evidence="3" id="KW-1185">Reference proteome</keyword>
<comment type="caution">
    <text evidence="2">The sequence shown here is derived from an EMBL/GenBank/DDBJ whole genome shotgun (WGS) entry which is preliminary data.</text>
</comment>
<dbReference type="CDD" id="cd02933">
    <property type="entry name" value="OYE_like_FMN"/>
    <property type="match status" value="1"/>
</dbReference>
<dbReference type="Pfam" id="PF00724">
    <property type="entry name" value="Oxidored_FMN"/>
    <property type="match status" value="1"/>
</dbReference>
<evidence type="ECO:0000259" key="1">
    <source>
        <dbReference type="Pfam" id="PF00724"/>
    </source>
</evidence>
<dbReference type="SUPFAM" id="SSF51395">
    <property type="entry name" value="FMN-linked oxidoreductases"/>
    <property type="match status" value="1"/>
</dbReference>
<dbReference type="InterPro" id="IPR013785">
    <property type="entry name" value="Aldolase_TIM"/>
</dbReference>
<feature type="domain" description="NADH:flavin oxidoreductase/NADH oxidase N-terminal" evidence="1">
    <location>
        <begin position="3"/>
        <end position="342"/>
    </location>
</feature>
<sequence length="370" mass="40854">MSELFQSFQLGTMTLANRIVMAPMTRARSPLGIPNLLNAEYYQQRATAGLIVSEGIPISHEAQGFALIPGLWSYEQLQGWRDVTRHVHQAGGRIFAQLWHVGRLSHHTLQPYGRAPVSASAVTASPLYAKSFTYGSDGELALLPPDAPRALEMHEIAELIKDYTDAARFAMDAGFDGVEIHAANGYLLEQFLNPHTNQRTDIYGGTIRNRARLIIEIISDVAAAIGSARTAIRLSPGSQVFDMPFYPEWQQTYQQLVAELAHFKLAYLHLNDERRDGAAVLSDSYLASLKYHFQGPVILAGGMTKVKAEQLISQQVIDLAAFGKPFIANPDLVARLQQDLPLTTPNTSTFYGGMAEGYTDYPVLNEKTYA</sequence>
<dbReference type="PANTHER" id="PTHR22893">
    <property type="entry name" value="NADH OXIDOREDUCTASE-RELATED"/>
    <property type="match status" value="1"/>
</dbReference>
<dbReference type="InterPro" id="IPR001155">
    <property type="entry name" value="OxRdtase_FMN_N"/>
</dbReference>